<evidence type="ECO:0000313" key="3">
    <source>
        <dbReference type="EMBL" id="KAF2139455.1"/>
    </source>
</evidence>
<feature type="domain" description="GH16" evidence="2">
    <location>
        <begin position="25"/>
        <end position="256"/>
    </location>
</feature>
<dbReference type="InterPro" id="IPR000757">
    <property type="entry name" value="Beta-glucanase-like"/>
</dbReference>
<dbReference type="Pfam" id="PF00722">
    <property type="entry name" value="Glyco_hydro_16"/>
    <property type="match status" value="1"/>
</dbReference>
<feature type="signal peptide" evidence="1">
    <location>
        <begin position="1"/>
        <end position="16"/>
    </location>
</feature>
<name>A0A6A6B862_9PEZI</name>
<accession>A0A6A6B862</accession>
<dbReference type="RefSeq" id="XP_033395168.1">
    <property type="nucleotide sequence ID" value="XM_033544333.1"/>
</dbReference>
<dbReference type="EMBL" id="ML995493">
    <property type="protein sequence ID" value="KAF2139455.1"/>
    <property type="molecule type" value="Genomic_DNA"/>
</dbReference>
<dbReference type="AlphaFoldDB" id="A0A6A6B862"/>
<dbReference type="PROSITE" id="PS51762">
    <property type="entry name" value="GH16_2"/>
    <property type="match status" value="1"/>
</dbReference>
<dbReference type="GeneID" id="54301829"/>
<evidence type="ECO:0000256" key="1">
    <source>
        <dbReference type="SAM" id="SignalP"/>
    </source>
</evidence>
<dbReference type="GO" id="GO:0005975">
    <property type="term" value="P:carbohydrate metabolic process"/>
    <property type="evidence" value="ECO:0007669"/>
    <property type="project" value="InterPro"/>
</dbReference>
<organism evidence="3 4">
    <name type="scientific">Aplosporella prunicola CBS 121167</name>
    <dbReference type="NCBI Taxonomy" id="1176127"/>
    <lineage>
        <taxon>Eukaryota</taxon>
        <taxon>Fungi</taxon>
        <taxon>Dikarya</taxon>
        <taxon>Ascomycota</taxon>
        <taxon>Pezizomycotina</taxon>
        <taxon>Dothideomycetes</taxon>
        <taxon>Dothideomycetes incertae sedis</taxon>
        <taxon>Botryosphaeriales</taxon>
        <taxon>Aplosporellaceae</taxon>
        <taxon>Aplosporella</taxon>
    </lineage>
</organism>
<keyword evidence="4" id="KW-1185">Reference proteome</keyword>
<feature type="chain" id="PRO_5025345729" evidence="1">
    <location>
        <begin position="17"/>
        <end position="258"/>
    </location>
</feature>
<dbReference type="GO" id="GO:0004553">
    <property type="term" value="F:hydrolase activity, hydrolyzing O-glycosyl compounds"/>
    <property type="evidence" value="ECO:0007669"/>
    <property type="project" value="InterPro"/>
</dbReference>
<dbReference type="Gene3D" id="2.60.120.200">
    <property type="match status" value="1"/>
</dbReference>
<evidence type="ECO:0000313" key="4">
    <source>
        <dbReference type="Proteomes" id="UP000799438"/>
    </source>
</evidence>
<keyword evidence="3" id="KW-0378">Hydrolase</keyword>
<dbReference type="Proteomes" id="UP000799438">
    <property type="component" value="Unassembled WGS sequence"/>
</dbReference>
<evidence type="ECO:0000259" key="2">
    <source>
        <dbReference type="PROSITE" id="PS51762"/>
    </source>
</evidence>
<gene>
    <name evidence="3" type="ORF">K452DRAFT_320566</name>
</gene>
<protein>
    <submittedName>
        <fullName evidence="3">Glycoside hydrolase family 16 protein</fullName>
    </submittedName>
</protein>
<dbReference type="InterPro" id="IPR013320">
    <property type="entry name" value="ConA-like_dom_sf"/>
</dbReference>
<reference evidence="3" key="1">
    <citation type="journal article" date="2020" name="Stud. Mycol.">
        <title>101 Dothideomycetes genomes: a test case for predicting lifestyles and emergence of pathogens.</title>
        <authorList>
            <person name="Haridas S."/>
            <person name="Albert R."/>
            <person name="Binder M."/>
            <person name="Bloem J."/>
            <person name="Labutti K."/>
            <person name="Salamov A."/>
            <person name="Andreopoulos B."/>
            <person name="Baker S."/>
            <person name="Barry K."/>
            <person name="Bills G."/>
            <person name="Bluhm B."/>
            <person name="Cannon C."/>
            <person name="Castanera R."/>
            <person name="Culley D."/>
            <person name="Daum C."/>
            <person name="Ezra D."/>
            <person name="Gonzalez J."/>
            <person name="Henrissat B."/>
            <person name="Kuo A."/>
            <person name="Liang C."/>
            <person name="Lipzen A."/>
            <person name="Lutzoni F."/>
            <person name="Magnuson J."/>
            <person name="Mondo S."/>
            <person name="Nolan M."/>
            <person name="Ohm R."/>
            <person name="Pangilinan J."/>
            <person name="Park H.-J."/>
            <person name="Ramirez L."/>
            <person name="Alfaro M."/>
            <person name="Sun H."/>
            <person name="Tritt A."/>
            <person name="Yoshinaga Y."/>
            <person name="Zwiers L.-H."/>
            <person name="Turgeon B."/>
            <person name="Goodwin S."/>
            <person name="Spatafora J."/>
            <person name="Crous P."/>
            <person name="Grigoriev I."/>
        </authorList>
    </citation>
    <scope>NUCLEOTIDE SEQUENCE</scope>
    <source>
        <strain evidence="3">CBS 121167</strain>
    </source>
</reference>
<proteinExistence type="predicted"/>
<sequence length="258" mass="27871">MKSFVFTVALAAAASATPVQPAKRATETVVPTSCFDSYESFESYFNYLYPWGSDHNGGARMVGNSSDHDYISINDPGTLTLTAHPVTGEPATSSGVAINYLSGTVHAKDQFTVEEGGGYDFNVELQATTTYGTWPAFWLTAVEGWPPEIDLAEWKGSGKVSFNTFNTSSEVTAKDVDYPDSGNFHSFKAELRDENGSDVSIKFYMDDTLITEQVGAGFTGAAMWLIIDLQMEGSSGTSGPDTDTTFSARNLEIISYNP</sequence>
<dbReference type="OrthoDB" id="4524534at2759"/>
<dbReference type="SUPFAM" id="SSF49899">
    <property type="entry name" value="Concanavalin A-like lectins/glucanases"/>
    <property type="match status" value="1"/>
</dbReference>
<keyword evidence="1" id="KW-0732">Signal</keyword>